<dbReference type="Proteomes" id="UP000808337">
    <property type="component" value="Unassembled WGS sequence"/>
</dbReference>
<feature type="region of interest" description="Disordered" evidence="1">
    <location>
        <begin position="1"/>
        <end position="24"/>
    </location>
</feature>
<dbReference type="EMBL" id="JADKGY010000013">
    <property type="protein sequence ID" value="MBK9983219.1"/>
    <property type="molecule type" value="Genomic_DNA"/>
</dbReference>
<evidence type="ECO:0000313" key="2">
    <source>
        <dbReference type="EMBL" id="MBK9983219.1"/>
    </source>
</evidence>
<feature type="region of interest" description="Disordered" evidence="1">
    <location>
        <begin position="45"/>
        <end position="77"/>
    </location>
</feature>
<proteinExistence type="predicted"/>
<gene>
    <name evidence="2" type="ORF">IPP15_12565</name>
</gene>
<reference evidence="2 3" key="1">
    <citation type="submission" date="2020-10" db="EMBL/GenBank/DDBJ databases">
        <title>Connecting structure to function with the recovery of over 1000 high-quality activated sludge metagenome-assembled genomes encoding full-length rRNA genes using long-read sequencing.</title>
        <authorList>
            <person name="Singleton C.M."/>
            <person name="Petriglieri F."/>
            <person name="Kristensen J.M."/>
            <person name="Kirkegaard R.H."/>
            <person name="Michaelsen T.Y."/>
            <person name="Andersen M.H."/>
            <person name="Karst S.M."/>
            <person name="Dueholm M.S."/>
            <person name="Nielsen P.H."/>
            <person name="Albertsen M."/>
        </authorList>
    </citation>
    <scope>NUCLEOTIDE SEQUENCE [LARGE SCALE GENOMIC DNA]</scope>
    <source>
        <strain evidence="2">Ribe_18-Q3-R11-54_MAXAC.273</strain>
    </source>
</reference>
<name>A0A9D7SW41_9BACT</name>
<evidence type="ECO:0000313" key="3">
    <source>
        <dbReference type="Proteomes" id="UP000808337"/>
    </source>
</evidence>
<feature type="compositionally biased region" description="Basic and acidic residues" evidence="1">
    <location>
        <begin position="45"/>
        <end position="60"/>
    </location>
</feature>
<evidence type="ECO:0000256" key="1">
    <source>
        <dbReference type="SAM" id="MobiDB-lite"/>
    </source>
</evidence>
<comment type="caution">
    <text evidence="2">The sequence shown here is derived from an EMBL/GenBank/DDBJ whole genome shotgun (WGS) entry which is preliminary data.</text>
</comment>
<accession>A0A9D7SW41</accession>
<sequence length="178" mass="20059">MNTAININSKSTSKAEPVTSKTKVSKRNLLQQAVFNYKAKSEVKKQLNHLMKQDKSEKGKKPPNPSSSPSRNYKVFPTPTFLKDAKKLLKKYPKIKDDFLNLAKSLKKNPEQGENLGGGIYKIRMDITEKSKGKSGCARVAVQVIVEDKEVYVLRAIDKGEFETFITEALKNEAKRNL</sequence>
<protein>
    <submittedName>
        <fullName evidence="2">Uncharacterized protein</fullName>
    </submittedName>
</protein>
<dbReference type="AlphaFoldDB" id="A0A9D7SW41"/>
<organism evidence="2 3">
    <name type="scientific">Candidatus Opimibacter skivensis</name>
    <dbReference type="NCBI Taxonomy" id="2982028"/>
    <lineage>
        <taxon>Bacteria</taxon>
        <taxon>Pseudomonadati</taxon>
        <taxon>Bacteroidota</taxon>
        <taxon>Saprospiria</taxon>
        <taxon>Saprospirales</taxon>
        <taxon>Saprospiraceae</taxon>
        <taxon>Candidatus Opimibacter</taxon>
    </lineage>
</organism>